<dbReference type="EMBL" id="LR798403">
    <property type="protein sequence ID" value="CAB5229482.1"/>
    <property type="molecule type" value="Genomic_DNA"/>
</dbReference>
<gene>
    <name evidence="1" type="ORF">UFOVP1466_30</name>
    <name evidence="2" type="ORF">UFOVP1554_18</name>
</gene>
<reference evidence="1" key="1">
    <citation type="submission" date="2020-05" db="EMBL/GenBank/DDBJ databases">
        <authorList>
            <person name="Chiriac C."/>
            <person name="Salcher M."/>
            <person name="Ghai R."/>
            <person name="Kavagutti S V."/>
        </authorList>
    </citation>
    <scope>NUCLEOTIDE SEQUENCE</scope>
</reference>
<proteinExistence type="predicted"/>
<sequence length="67" mass="7895">MTDLFTALHLAVVLLDLKIRMMEAIEDERFDLAMTYHLLILVRSDELQAHKWAMSPRAWAIYETIHP</sequence>
<evidence type="ECO:0000313" key="2">
    <source>
        <dbReference type="EMBL" id="CAB5229482.1"/>
    </source>
</evidence>
<dbReference type="EMBL" id="LR797415">
    <property type="protein sequence ID" value="CAB4214207.1"/>
    <property type="molecule type" value="Genomic_DNA"/>
</dbReference>
<name>A0A6J5SIS5_9CAUD</name>
<protein>
    <submittedName>
        <fullName evidence="1">Uncharacterized protein</fullName>
    </submittedName>
</protein>
<evidence type="ECO:0000313" key="1">
    <source>
        <dbReference type="EMBL" id="CAB4214207.1"/>
    </source>
</evidence>
<accession>A0A6J5SIS5</accession>
<organism evidence="1">
    <name type="scientific">uncultured Caudovirales phage</name>
    <dbReference type="NCBI Taxonomy" id="2100421"/>
    <lineage>
        <taxon>Viruses</taxon>
        <taxon>Duplodnaviria</taxon>
        <taxon>Heunggongvirae</taxon>
        <taxon>Uroviricota</taxon>
        <taxon>Caudoviricetes</taxon>
        <taxon>Peduoviridae</taxon>
        <taxon>Maltschvirus</taxon>
        <taxon>Maltschvirus maltsch</taxon>
    </lineage>
</organism>